<dbReference type="InterPro" id="IPR055135">
    <property type="entry name" value="PRMT_dom"/>
</dbReference>
<evidence type="ECO:0000259" key="4">
    <source>
        <dbReference type="Pfam" id="PF22528"/>
    </source>
</evidence>
<dbReference type="STRING" id="6184.A0A430QGI8"/>
<dbReference type="Proteomes" id="UP000290809">
    <property type="component" value="Unassembled WGS sequence"/>
</dbReference>
<feature type="domain" description="Protein arginine N-methyltransferase" evidence="4">
    <location>
        <begin position="105"/>
        <end position="161"/>
    </location>
</feature>
<evidence type="ECO:0000256" key="3">
    <source>
        <dbReference type="ARBA" id="ARBA00022691"/>
    </source>
</evidence>
<keyword evidence="1 5" id="KW-0489">Methyltransferase</keyword>
<evidence type="ECO:0000256" key="1">
    <source>
        <dbReference type="ARBA" id="ARBA00022603"/>
    </source>
</evidence>
<dbReference type="GO" id="GO:0035242">
    <property type="term" value="F:protein-arginine omega-N asymmetric methyltransferase activity"/>
    <property type="evidence" value="ECO:0007669"/>
    <property type="project" value="TreeGrafter"/>
</dbReference>
<evidence type="ECO:0000256" key="2">
    <source>
        <dbReference type="ARBA" id="ARBA00022679"/>
    </source>
</evidence>
<keyword evidence="6" id="KW-1185">Reference proteome</keyword>
<keyword evidence="2 5" id="KW-0808">Transferase</keyword>
<name>A0A430QGI8_SCHBO</name>
<comment type="caution">
    <text evidence="5">The sequence shown here is derived from an EMBL/GenBank/DDBJ whole genome shotgun (WGS) entry which is preliminary data.</text>
</comment>
<dbReference type="InterPro" id="IPR029063">
    <property type="entry name" value="SAM-dependent_MTases_sf"/>
</dbReference>
<dbReference type="EMBL" id="QMKO01001759">
    <property type="protein sequence ID" value="RTG86792.1"/>
    <property type="molecule type" value="Genomic_DNA"/>
</dbReference>
<dbReference type="GO" id="GO:0032259">
    <property type="term" value="P:methylation"/>
    <property type="evidence" value="ECO:0007669"/>
    <property type="project" value="UniProtKB-KW"/>
</dbReference>
<dbReference type="GO" id="GO:0005634">
    <property type="term" value="C:nucleus"/>
    <property type="evidence" value="ECO:0007669"/>
    <property type="project" value="TreeGrafter"/>
</dbReference>
<reference evidence="5 6" key="1">
    <citation type="journal article" date="2019" name="PLoS Pathog.">
        <title>Genome sequence of the bovine parasite Schistosoma bovis Tanzania.</title>
        <authorList>
            <person name="Oey H."/>
            <person name="Zakrzewski M."/>
            <person name="Gobert G."/>
            <person name="Gravermann K."/>
            <person name="Stoye J."/>
            <person name="Jones M."/>
            <person name="Mcmanus D."/>
            <person name="Krause L."/>
        </authorList>
    </citation>
    <scope>NUCLEOTIDE SEQUENCE [LARGE SCALE GENOMIC DNA]</scope>
    <source>
        <strain evidence="5 6">TAN1997</strain>
    </source>
</reference>
<dbReference type="AlphaFoldDB" id="A0A430QGI8"/>
<evidence type="ECO:0000313" key="6">
    <source>
        <dbReference type="Proteomes" id="UP000290809"/>
    </source>
</evidence>
<dbReference type="SUPFAM" id="SSF53335">
    <property type="entry name" value="S-adenosyl-L-methionine-dependent methyltransferases"/>
    <property type="match status" value="1"/>
</dbReference>
<dbReference type="PANTHER" id="PTHR11006:SF124">
    <property type="entry name" value="ARGININE METHYLTRANSFERASE 1-RELATED"/>
    <property type="match status" value="1"/>
</dbReference>
<dbReference type="Gene3D" id="3.40.50.150">
    <property type="entry name" value="Vaccinia Virus protein VP39"/>
    <property type="match status" value="1"/>
</dbReference>
<keyword evidence="3" id="KW-0949">S-adenosyl-L-methionine</keyword>
<evidence type="ECO:0000313" key="5">
    <source>
        <dbReference type="EMBL" id="RTG86792.1"/>
    </source>
</evidence>
<dbReference type="FunFam" id="3.40.50.150:FF:000664">
    <property type="entry name" value="Protein arginine methyltransferase 3"/>
    <property type="match status" value="1"/>
</dbReference>
<sequence>ITLIKGKVEEVELPPEYPKVDIVISEWMGYCLFYESMLNTVIYARDKWLAPGGIIMPDRATLYVCAIEDRQYKDEKINCKSISFSNNFISFVSNQTYLSSMVLFSPDERRYTHWKQTVFYLDNGDDDCLTVKKGEHINGVMSIKPNERNNRDLDINIKVEFVGELSSIDKMFNYRMR</sequence>
<dbReference type="Pfam" id="PF22528">
    <property type="entry name" value="PRMT_C"/>
    <property type="match status" value="1"/>
</dbReference>
<organism evidence="5 6">
    <name type="scientific">Schistosoma bovis</name>
    <name type="common">Blood fluke</name>
    <dbReference type="NCBI Taxonomy" id="6184"/>
    <lineage>
        <taxon>Eukaryota</taxon>
        <taxon>Metazoa</taxon>
        <taxon>Spiralia</taxon>
        <taxon>Lophotrochozoa</taxon>
        <taxon>Platyhelminthes</taxon>
        <taxon>Trematoda</taxon>
        <taxon>Digenea</taxon>
        <taxon>Strigeidida</taxon>
        <taxon>Schistosomatoidea</taxon>
        <taxon>Schistosomatidae</taxon>
        <taxon>Schistosoma</taxon>
    </lineage>
</organism>
<protein>
    <submittedName>
        <fullName evidence="5">Type I protein arginine methyltransferase</fullName>
    </submittedName>
</protein>
<dbReference type="Gene3D" id="2.70.160.11">
    <property type="entry name" value="Hnrnp arginine n-methyltransferase1"/>
    <property type="match status" value="1"/>
</dbReference>
<accession>A0A430QGI8</accession>
<dbReference type="InterPro" id="IPR025799">
    <property type="entry name" value="Arg_MeTrfase"/>
</dbReference>
<dbReference type="PANTHER" id="PTHR11006">
    <property type="entry name" value="PROTEIN ARGININE N-METHYLTRANSFERASE"/>
    <property type="match status" value="1"/>
</dbReference>
<dbReference type="GO" id="GO:0042054">
    <property type="term" value="F:histone methyltransferase activity"/>
    <property type="evidence" value="ECO:0007669"/>
    <property type="project" value="TreeGrafter"/>
</dbReference>
<gene>
    <name evidence="5" type="ORF">DC041_0004253</name>
</gene>
<feature type="non-terminal residue" evidence="5">
    <location>
        <position position="1"/>
    </location>
</feature>
<dbReference type="GO" id="GO:0035241">
    <property type="term" value="F:protein-arginine omega-N monomethyltransferase activity"/>
    <property type="evidence" value="ECO:0007669"/>
    <property type="project" value="TreeGrafter"/>
</dbReference>
<proteinExistence type="predicted"/>